<organism evidence="1 2">
    <name type="scientific">Thermoproteus tenax (strain ATCC 35583 / DSM 2078 / JCM 9277 / NBRC 100435 / Kra 1)</name>
    <dbReference type="NCBI Taxonomy" id="768679"/>
    <lineage>
        <taxon>Archaea</taxon>
        <taxon>Thermoproteota</taxon>
        <taxon>Thermoprotei</taxon>
        <taxon>Thermoproteales</taxon>
        <taxon>Thermoproteaceae</taxon>
        <taxon>Thermoproteus</taxon>
    </lineage>
</organism>
<evidence type="ECO:0000313" key="2">
    <source>
        <dbReference type="Proteomes" id="UP000002654"/>
    </source>
</evidence>
<evidence type="ECO:0000313" key="1">
    <source>
        <dbReference type="EMBL" id="CCC81042.1"/>
    </source>
</evidence>
<sequence length="416" mass="46116">MDEALGGCDSGVSAEELKRALLDMRATLGYFRRGPVGGIALDTPRPDVVGRRVLSGFWVGVYRYSGGIELVIKPRVSRYYRMIERADEILRDVYPLYLLSRSLVATNVPNVVRVTRILWEARALLQREPKYFRAAVEAGSGKLVVRGGRELLVKNVVVPNVWLASSILLTLSTLSQFLQRARRYASGLPEGVGRAFELYLSSLESALRVLQKDAEEEVPHLWAEDLDPGDYFYLPATARRAGSEFFLIPSTKLYETYVLALTIWALKRDGLAAKAMREGIAVEVGGDGRVYFNRAPKSKLIKRIAGRPPRPDIVVESGRNLVIVEAKYRRLNGGRLRRADAIRLVAYLADVARDHKLRGILTALELPPQAGGCPAVSANIDSTQAEVKFSRVNPDYEETEEEFAECIGGILSAGQP</sequence>
<reference evidence="1 2" key="1">
    <citation type="journal article" date="2011" name="PLoS ONE">
        <title>The complete genome sequence of Thermoproteus tenax: a physiologically versatile member of the Crenarchaeota.</title>
        <authorList>
            <person name="Siebers B."/>
            <person name="Zaparty M."/>
            <person name="Raddatz G."/>
            <person name="Tjaden B."/>
            <person name="Albers S.V."/>
            <person name="Bell S.D."/>
            <person name="Blombach F."/>
            <person name="Kletzin A."/>
            <person name="Kyrpides N."/>
            <person name="Lanz C."/>
            <person name="Plagens A."/>
            <person name="Rampp M."/>
            <person name="Rosinus A."/>
            <person name="von Jan M."/>
            <person name="Makarova K.S."/>
            <person name="Klenk H.P."/>
            <person name="Schuster S.C."/>
            <person name="Hensel R."/>
        </authorList>
    </citation>
    <scope>NUCLEOTIDE SEQUENCE [LARGE SCALE GENOMIC DNA]</scope>
    <source>
        <strain evidence="2">ATCC 35583 / DSM 2078 / JCM 9277 / NBRC 100435 / Kra 1</strain>
    </source>
</reference>
<dbReference type="EMBL" id="FN869859">
    <property type="protein sequence ID" value="CCC81042.1"/>
    <property type="molecule type" value="Genomic_DNA"/>
</dbReference>
<dbReference type="HOGENOM" id="CLU_682601_0_0_2"/>
<keyword evidence="2" id="KW-1185">Reference proteome</keyword>
<accession>G4RN98</accession>
<protein>
    <submittedName>
        <fullName evidence="1">Uncharacterized protein</fullName>
    </submittedName>
</protein>
<dbReference type="PaxDb" id="768679-TTX_0368"/>
<gene>
    <name evidence="1" type="ordered locus">TTX_0368</name>
</gene>
<dbReference type="AlphaFoldDB" id="G4RN98"/>
<proteinExistence type="predicted"/>
<name>G4RN98_THETK</name>
<dbReference type="PATRIC" id="fig|768679.9.peg.385"/>
<dbReference type="KEGG" id="ttn:TTX_0368"/>
<dbReference type="Proteomes" id="UP000002654">
    <property type="component" value="Chromosome"/>
</dbReference>
<dbReference type="eggNOG" id="arCOG05713">
    <property type="taxonomic scope" value="Archaea"/>
</dbReference>